<comment type="subcellular location">
    <subcellularLocation>
        <location evidence="1">Membrane</location>
        <topology evidence="1">Multi-pass membrane protein</topology>
    </subcellularLocation>
</comment>
<evidence type="ECO:0000313" key="10">
    <source>
        <dbReference type="EMBL" id="OFE11502.1"/>
    </source>
</evidence>
<dbReference type="Gene3D" id="1.20.1540.10">
    <property type="entry name" value="Rhomboid-like"/>
    <property type="match status" value="1"/>
</dbReference>
<evidence type="ECO:0000256" key="7">
    <source>
        <dbReference type="SAM" id="Phobius"/>
    </source>
</evidence>
<dbReference type="PANTHER" id="PTHR43731:SF14">
    <property type="entry name" value="PRESENILIN-ASSOCIATED RHOMBOID-LIKE PROTEIN, MITOCHONDRIAL"/>
    <property type="match status" value="1"/>
</dbReference>
<keyword evidence="3 7" id="KW-0812">Transmembrane</keyword>
<dbReference type="Pfam" id="PF01694">
    <property type="entry name" value="Rhomboid"/>
    <property type="match status" value="1"/>
</dbReference>
<feature type="transmembrane region" description="Helical" evidence="7">
    <location>
        <begin position="145"/>
        <end position="165"/>
    </location>
</feature>
<dbReference type="PANTHER" id="PTHR43731">
    <property type="entry name" value="RHOMBOID PROTEASE"/>
    <property type="match status" value="1"/>
</dbReference>
<dbReference type="Gene3D" id="3.30.70.2080">
    <property type="match status" value="1"/>
</dbReference>
<keyword evidence="6 7" id="KW-0472">Membrane</keyword>
<dbReference type="AlphaFoldDB" id="A0A1E8CGI6"/>
<feature type="transmembrane region" description="Helical" evidence="7">
    <location>
        <begin position="85"/>
        <end position="108"/>
    </location>
</feature>
<evidence type="ECO:0000256" key="2">
    <source>
        <dbReference type="ARBA" id="ARBA00009045"/>
    </source>
</evidence>
<feature type="transmembrane region" description="Helical" evidence="7">
    <location>
        <begin position="230"/>
        <end position="249"/>
    </location>
</feature>
<feature type="transmembrane region" description="Helical" evidence="7">
    <location>
        <begin position="201"/>
        <end position="218"/>
    </location>
</feature>
<keyword evidence="4" id="KW-0378">Hydrolase</keyword>
<dbReference type="InterPro" id="IPR031976">
    <property type="entry name" value="NRho"/>
</dbReference>
<dbReference type="InterPro" id="IPR022764">
    <property type="entry name" value="Peptidase_S54_rhomboid_dom"/>
</dbReference>
<dbReference type="SUPFAM" id="SSF144091">
    <property type="entry name" value="Rhomboid-like"/>
    <property type="match status" value="1"/>
</dbReference>
<evidence type="ECO:0000256" key="1">
    <source>
        <dbReference type="ARBA" id="ARBA00004141"/>
    </source>
</evidence>
<feature type="transmembrane region" description="Helical" evidence="7">
    <location>
        <begin position="255"/>
        <end position="274"/>
    </location>
</feature>
<evidence type="ECO:0000256" key="3">
    <source>
        <dbReference type="ARBA" id="ARBA00022692"/>
    </source>
</evidence>
<evidence type="ECO:0000256" key="6">
    <source>
        <dbReference type="ARBA" id="ARBA00023136"/>
    </source>
</evidence>
<dbReference type="Pfam" id="PF16733">
    <property type="entry name" value="NRho"/>
    <property type="match status" value="1"/>
</dbReference>
<sequence>MHRAVAVDAALDLRPFVRYLQSRAMPHHITEESGNLVVWARSETEAQLIAGLFAKWQSDQLDIPVGTEGTAAVPMFSGKTLLQNLLSAAWLAPVSVLLIVVCLLVALISDLGADPMAVRGLFFPDLRQLGLFDSPRVFLQTLTPALLHFGAVHLVFNLLWLWYFGRMIEPVLGWWRMLALVLLTAFGGNMAQYLWAGNGMFGGMSGVVYGLLGFIWMWQTLQPQSVLRLPTAMITVFLVALVLMGVLASGMIATAAHLGGLVSGMLAGLALGAWRRHR</sequence>
<gene>
    <name evidence="10" type="ORF">PHACT_13225</name>
</gene>
<evidence type="ECO:0000259" key="8">
    <source>
        <dbReference type="Pfam" id="PF01694"/>
    </source>
</evidence>
<comment type="similarity">
    <text evidence="2">Belongs to the peptidase S54 family.</text>
</comment>
<evidence type="ECO:0000256" key="5">
    <source>
        <dbReference type="ARBA" id="ARBA00022989"/>
    </source>
</evidence>
<accession>A0A1E8CGI6</accession>
<protein>
    <recommendedName>
        <fullName evidence="12">Peptidase S54 rhomboid domain-containing protein</fullName>
    </recommendedName>
</protein>
<dbReference type="RefSeq" id="WP_070118752.1">
    <property type="nucleotide sequence ID" value="NZ_CAXATG010000005.1"/>
</dbReference>
<dbReference type="Proteomes" id="UP000175669">
    <property type="component" value="Unassembled WGS sequence"/>
</dbReference>
<keyword evidence="11" id="KW-1185">Reference proteome</keyword>
<dbReference type="GO" id="GO:0016020">
    <property type="term" value="C:membrane"/>
    <property type="evidence" value="ECO:0007669"/>
    <property type="project" value="UniProtKB-SubCell"/>
</dbReference>
<dbReference type="STRING" id="1524254.PHACT_13225"/>
<reference evidence="11" key="1">
    <citation type="submission" date="2016-07" db="EMBL/GenBank/DDBJ databases">
        <authorList>
            <person name="Florea S."/>
            <person name="Webb J.S."/>
            <person name="Jaromczyk J."/>
            <person name="Schardl C.L."/>
        </authorList>
    </citation>
    <scope>NUCLEOTIDE SEQUENCE [LARGE SCALE GENOMIC DNA]</scope>
    <source>
        <strain evidence="11">KCTC 42131</strain>
    </source>
</reference>
<organism evidence="10 11">
    <name type="scientific">Pseudohongiella acticola</name>
    <dbReference type="NCBI Taxonomy" id="1524254"/>
    <lineage>
        <taxon>Bacteria</taxon>
        <taxon>Pseudomonadati</taxon>
        <taxon>Pseudomonadota</taxon>
        <taxon>Gammaproteobacteria</taxon>
        <taxon>Pseudomonadales</taxon>
        <taxon>Pseudohongiellaceae</taxon>
        <taxon>Pseudohongiella</taxon>
    </lineage>
</organism>
<evidence type="ECO:0000259" key="9">
    <source>
        <dbReference type="Pfam" id="PF16733"/>
    </source>
</evidence>
<dbReference type="EMBL" id="MASR01000002">
    <property type="protein sequence ID" value="OFE11502.1"/>
    <property type="molecule type" value="Genomic_DNA"/>
</dbReference>
<dbReference type="InterPro" id="IPR038244">
    <property type="entry name" value="NRho_sf"/>
</dbReference>
<feature type="domain" description="Rhomboid protease N-terminal" evidence="9">
    <location>
        <begin position="9"/>
        <end position="57"/>
    </location>
</feature>
<evidence type="ECO:0008006" key="12">
    <source>
        <dbReference type="Google" id="ProtNLM"/>
    </source>
</evidence>
<proteinExistence type="inferred from homology"/>
<dbReference type="InterPro" id="IPR050925">
    <property type="entry name" value="Rhomboid_protease_S54"/>
</dbReference>
<name>A0A1E8CGI6_9GAMM</name>
<dbReference type="GO" id="GO:0004252">
    <property type="term" value="F:serine-type endopeptidase activity"/>
    <property type="evidence" value="ECO:0007669"/>
    <property type="project" value="InterPro"/>
</dbReference>
<dbReference type="InterPro" id="IPR035952">
    <property type="entry name" value="Rhomboid-like_sf"/>
</dbReference>
<evidence type="ECO:0000256" key="4">
    <source>
        <dbReference type="ARBA" id="ARBA00022801"/>
    </source>
</evidence>
<feature type="transmembrane region" description="Helical" evidence="7">
    <location>
        <begin position="177"/>
        <end position="195"/>
    </location>
</feature>
<evidence type="ECO:0000313" key="11">
    <source>
        <dbReference type="Proteomes" id="UP000175669"/>
    </source>
</evidence>
<keyword evidence="5 7" id="KW-1133">Transmembrane helix</keyword>
<feature type="domain" description="Peptidase S54 rhomboid" evidence="8">
    <location>
        <begin position="139"/>
        <end position="272"/>
    </location>
</feature>
<comment type="caution">
    <text evidence="10">The sequence shown here is derived from an EMBL/GenBank/DDBJ whole genome shotgun (WGS) entry which is preliminary data.</text>
</comment>